<dbReference type="Proteomes" id="UP000828048">
    <property type="component" value="Chromosome 9"/>
</dbReference>
<name>A0ACB7ZII9_9ERIC</name>
<comment type="caution">
    <text evidence="1">The sequence shown here is derived from an EMBL/GenBank/DDBJ whole genome shotgun (WGS) entry which is preliminary data.</text>
</comment>
<accession>A0ACB7ZII9</accession>
<proteinExistence type="predicted"/>
<dbReference type="EMBL" id="CM037159">
    <property type="protein sequence ID" value="KAH7865284.1"/>
    <property type="molecule type" value="Genomic_DNA"/>
</dbReference>
<evidence type="ECO:0000313" key="2">
    <source>
        <dbReference type="Proteomes" id="UP000828048"/>
    </source>
</evidence>
<protein>
    <submittedName>
        <fullName evidence="1">Uncharacterized protein</fullName>
    </submittedName>
</protein>
<organism evidence="1 2">
    <name type="scientific">Vaccinium darrowii</name>
    <dbReference type="NCBI Taxonomy" id="229202"/>
    <lineage>
        <taxon>Eukaryota</taxon>
        <taxon>Viridiplantae</taxon>
        <taxon>Streptophyta</taxon>
        <taxon>Embryophyta</taxon>
        <taxon>Tracheophyta</taxon>
        <taxon>Spermatophyta</taxon>
        <taxon>Magnoliopsida</taxon>
        <taxon>eudicotyledons</taxon>
        <taxon>Gunneridae</taxon>
        <taxon>Pentapetalae</taxon>
        <taxon>asterids</taxon>
        <taxon>Ericales</taxon>
        <taxon>Ericaceae</taxon>
        <taxon>Vaccinioideae</taxon>
        <taxon>Vaccinieae</taxon>
        <taxon>Vaccinium</taxon>
    </lineage>
</organism>
<reference evidence="1 2" key="1">
    <citation type="journal article" date="2021" name="Hortic Res">
        <title>High-quality reference genome and annotation aids understanding of berry development for evergreen blueberry (Vaccinium darrowii).</title>
        <authorList>
            <person name="Yu J."/>
            <person name="Hulse-Kemp A.M."/>
            <person name="Babiker E."/>
            <person name="Staton M."/>
        </authorList>
    </citation>
    <scope>NUCLEOTIDE SEQUENCE [LARGE SCALE GENOMIC DNA]</scope>
    <source>
        <strain evidence="2">cv. NJ 8807/NJ 8810</strain>
        <tissue evidence="1">Young leaf</tissue>
    </source>
</reference>
<evidence type="ECO:0000313" key="1">
    <source>
        <dbReference type="EMBL" id="KAH7865284.1"/>
    </source>
</evidence>
<sequence length="329" mass="35174">MASPLLLQPPPSSPTLSTTFAHTFLRNTHLVPSPATTYLRPSSSSSPSSSSYPCNNKKAHLSFFKSLTVVPFALAESEGSPKSLDEPNPDVQIQNLLQELADSFVLPPDYFGQLPRDLRMDLNDAAFDLSSGAVIDECGQELGETLLNISRAWEKADTSTSKTLVGKLPLLVGSLGGNAQSALGRRLVSAGRRFQSMGQYGQGELQRIAKAMLTCGKLLAEIGGSTATDEPKMEARMLKFGNLQVELTADKAYIGAVIGLIYALISWQLTQGIQSIPENSLQYANDNALLLAKSLRGTLLALGYASTILSVFAAVGLVFLGGQLKPKEK</sequence>
<gene>
    <name evidence="1" type="ORF">Vadar_004628</name>
</gene>
<keyword evidence="2" id="KW-1185">Reference proteome</keyword>